<dbReference type="EC" id="2.7.11.25" evidence="2"/>
<sequence length="693" mass="76511">MQDFIGSVRRSLVFKPSGGDDGGGFGGLVEKIGSSIRKSRIGIFSKPPVRALPPIAKADVIKSKKDDAPPIRWRKGELIGCGAFGRVYMGMNLDSGELIAVKQVSIAASSASKEKTQAHIRELEEEVKLLKNLSHPNIVRYLGTAREEESLNILLEFVPGGSISSLLGKFGSFPESVIRMYTKQLLLGLEYLHRNGIMHRDIKGANILVDNKGCIKLADFGASKKVVELATITGAKSMKGTPYWMAPEVILQTGHSFSADIWSVGCTVIEMATGKPPWSQQYQEVAALFHIGTTKSHPPIPEHLSVEAKDFLLKCLQKEPNIRTAASDLLQHPFVTGEYQETHPVFRTSVMENSGNQMATPGINLKNSMNPDTRTTCTGLKDVHDMGSVRCSTIYPEKFSGRISQWGLSNCDDDMCQIDDKDDLVVGESMKFNSALLSVDFNKSFNPMSEPNDDWPCKFDESPELDRSRMDLFSGQTINKAADSPGASGKGDNGFTFPSGPLAGEDDDEVTESKIRAFLDEKAFDLKKLQTPLYEEFYSSLHASSSPSAVGTENKENFTNNLNLPPKSRSPKQVPSRRLSAAVDVAYTASPGIHSKGSKRVSNVGSVSDQNLQEVQSPRVSEWKELLLDAQQVPISPSASFSERQRRWKEELDEELERKREMMRQTGVVKTSSPNDRIVNRQRDRLRFAFPGK</sequence>
<protein>
    <recommendedName>
        <fullName evidence="2">mitogen-activated protein kinase kinase kinase</fullName>
        <ecNumber evidence="2">2.7.11.25</ecNumber>
    </recommendedName>
</protein>
<feature type="domain" description="Protein kinase" evidence="16">
    <location>
        <begin position="73"/>
        <end position="335"/>
    </location>
</feature>
<dbReference type="GO" id="GO:0005524">
    <property type="term" value="F:ATP binding"/>
    <property type="evidence" value="ECO:0007669"/>
    <property type="project" value="UniProtKB-UniRule"/>
</dbReference>
<feature type="region of interest" description="Disordered" evidence="15">
    <location>
        <begin position="479"/>
        <end position="508"/>
    </location>
</feature>
<dbReference type="Gene3D" id="1.10.510.10">
    <property type="entry name" value="Transferase(Phosphotransferase) domain 1"/>
    <property type="match status" value="1"/>
</dbReference>
<feature type="compositionally biased region" description="Polar residues" evidence="15">
    <location>
        <begin position="600"/>
        <end position="615"/>
    </location>
</feature>
<dbReference type="InterPro" id="IPR017441">
    <property type="entry name" value="Protein_kinase_ATP_BS"/>
</dbReference>
<dbReference type="CDD" id="cd06606">
    <property type="entry name" value="STKc_MAPKKK"/>
    <property type="match status" value="1"/>
</dbReference>
<comment type="similarity">
    <text evidence="1">Belongs to the protein kinase superfamily. STE Ser/Thr protein kinase family. MAP kinase kinase kinase subfamily.</text>
</comment>
<dbReference type="SMART" id="SM00220">
    <property type="entry name" value="S_TKc"/>
    <property type="match status" value="1"/>
</dbReference>
<evidence type="ECO:0000256" key="13">
    <source>
        <dbReference type="PROSITE-ProRule" id="PRU10141"/>
    </source>
</evidence>
<dbReference type="SUPFAM" id="SSF56112">
    <property type="entry name" value="Protein kinase-like (PK-like)"/>
    <property type="match status" value="1"/>
</dbReference>
<dbReference type="GO" id="GO:0004709">
    <property type="term" value="F:MAP kinase kinase kinase activity"/>
    <property type="evidence" value="ECO:0007669"/>
    <property type="project" value="UniProtKB-EC"/>
</dbReference>
<dbReference type="GO" id="GO:0005737">
    <property type="term" value="C:cytoplasm"/>
    <property type="evidence" value="ECO:0007669"/>
    <property type="project" value="TreeGrafter"/>
</dbReference>
<gene>
    <name evidence="17" type="ORF">Din_007663</name>
</gene>
<keyword evidence="8 13" id="KW-0067">ATP-binding</keyword>
<dbReference type="InterPro" id="IPR050538">
    <property type="entry name" value="MAP_kinase_kinase_kinase"/>
</dbReference>
<feature type="region of interest" description="Disordered" evidence="15">
    <location>
        <begin position="594"/>
        <end position="615"/>
    </location>
</feature>
<dbReference type="PROSITE" id="PS00108">
    <property type="entry name" value="PROTEIN_KINASE_ST"/>
    <property type="match status" value="1"/>
</dbReference>
<dbReference type="PANTHER" id="PTHR48016:SF56">
    <property type="entry name" value="MAPKK KINASE"/>
    <property type="match status" value="1"/>
</dbReference>
<keyword evidence="7" id="KW-0418">Kinase</keyword>
<dbReference type="FunFam" id="3.30.200.20:FF:000387">
    <property type="entry name" value="Serine/threonine-protein kinase STE11"/>
    <property type="match status" value="1"/>
</dbReference>
<proteinExistence type="inferred from homology"/>
<evidence type="ECO:0000259" key="16">
    <source>
        <dbReference type="PROSITE" id="PS50011"/>
    </source>
</evidence>
<dbReference type="PROSITE" id="PS00107">
    <property type="entry name" value="PROTEIN_KINASE_ATP"/>
    <property type="match status" value="1"/>
</dbReference>
<name>A0A5B6Z2A7_DAVIN</name>
<dbReference type="InterPro" id="IPR011009">
    <property type="entry name" value="Kinase-like_dom_sf"/>
</dbReference>
<evidence type="ECO:0000256" key="2">
    <source>
        <dbReference type="ARBA" id="ARBA00012406"/>
    </source>
</evidence>
<evidence type="ECO:0000256" key="12">
    <source>
        <dbReference type="ARBA" id="ARBA00048329"/>
    </source>
</evidence>
<dbReference type="PROSITE" id="PS50011">
    <property type="entry name" value="PROTEIN_KINASE_DOM"/>
    <property type="match status" value="1"/>
</dbReference>
<keyword evidence="10 14" id="KW-0175">Coiled coil</keyword>
<evidence type="ECO:0000256" key="15">
    <source>
        <dbReference type="SAM" id="MobiDB-lite"/>
    </source>
</evidence>
<accession>A0A5B6Z2A7</accession>
<keyword evidence="5" id="KW-0808">Transferase</keyword>
<keyword evidence="4" id="KW-0723">Serine/threonine-protein kinase</keyword>
<dbReference type="EMBL" id="GHES01007663">
    <property type="protein sequence ID" value="MPA38222.1"/>
    <property type="molecule type" value="Transcribed_RNA"/>
</dbReference>
<dbReference type="InterPro" id="IPR000719">
    <property type="entry name" value="Prot_kinase_dom"/>
</dbReference>
<feature type="binding site" evidence="13">
    <location>
        <position position="102"/>
    </location>
    <ligand>
        <name>ATP</name>
        <dbReference type="ChEBI" id="CHEBI:30616"/>
    </ligand>
</feature>
<evidence type="ECO:0000256" key="11">
    <source>
        <dbReference type="ARBA" id="ARBA00047559"/>
    </source>
</evidence>
<evidence type="ECO:0000256" key="1">
    <source>
        <dbReference type="ARBA" id="ARBA00006529"/>
    </source>
</evidence>
<feature type="region of interest" description="Disordered" evidence="15">
    <location>
        <begin position="544"/>
        <end position="578"/>
    </location>
</feature>
<feature type="coiled-coil region" evidence="14">
    <location>
        <begin position="106"/>
        <end position="133"/>
    </location>
</feature>
<evidence type="ECO:0000313" key="17">
    <source>
        <dbReference type="EMBL" id="MPA38222.1"/>
    </source>
</evidence>
<dbReference type="InterPro" id="IPR008271">
    <property type="entry name" value="Ser/Thr_kinase_AS"/>
</dbReference>
<evidence type="ECO:0000256" key="10">
    <source>
        <dbReference type="ARBA" id="ARBA00023054"/>
    </source>
</evidence>
<evidence type="ECO:0000256" key="3">
    <source>
        <dbReference type="ARBA" id="ARBA00022499"/>
    </source>
</evidence>
<evidence type="ECO:0000256" key="4">
    <source>
        <dbReference type="ARBA" id="ARBA00022527"/>
    </source>
</evidence>
<evidence type="ECO:0000256" key="6">
    <source>
        <dbReference type="ARBA" id="ARBA00022741"/>
    </source>
</evidence>
<evidence type="ECO:0000256" key="5">
    <source>
        <dbReference type="ARBA" id="ARBA00022679"/>
    </source>
</evidence>
<evidence type="ECO:0000256" key="14">
    <source>
        <dbReference type="SAM" id="Coils"/>
    </source>
</evidence>
<dbReference type="FunFam" id="1.10.510.10:FF:000382">
    <property type="entry name" value="Mitogen-activated protein kinase kinase kinase 2"/>
    <property type="match status" value="1"/>
</dbReference>
<dbReference type="Pfam" id="PF00069">
    <property type="entry name" value="Pkinase"/>
    <property type="match status" value="1"/>
</dbReference>
<dbReference type="PANTHER" id="PTHR48016">
    <property type="entry name" value="MAP KINASE KINASE KINASE SSK2-RELATED-RELATED"/>
    <property type="match status" value="1"/>
</dbReference>
<comment type="catalytic activity">
    <reaction evidence="11">
        <text>L-threonyl-[protein] + ATP = O-phospho-L-threonyl-[protein] + ADP + H(+)</text>
        <dbReference type="Rhea" id="RHEA:46608"/>
        <dbReference type="Rhea" id="RHEA-COMP:11060"/>
        <dbReference type="Rhea" id="RHEA-COMP:11605"/>
        <dbReference type="ChEBI" id="CHEBI:15378"/>
        <dbReference type="ChEBI" id="CHEBI:30013"/>
        <dbReference type="ChEBI" id="CHEBI:30616"/>
        <dbReference type="ChEBI" id="CHEBI:61977"/>
        <dbReference type="ChEBI" id="CHEBI:456216"/>
        <dbReference type="EC" id="2.7.11.25"/>
    </reaction>
</comment>
<comment type="catalytic activity">
    <reaction evidence="12">
        <text>L-seryl-[protein] + ATP = O-phospho-L-seryl-[protein] + ADP + H(+)</text>
        <dbReference type="Rhea" id="RHEA:17989"/>
        <dbReference type="Rhea" id="RHEA-COMP:9863"/>
        <dbReference type="Rhea" id="RHEA-COMP:11604"/>
        <dbReference type="ChEBI" id="CHEBI:15378"/>
        <dbReference type="ChEBI" id="CHEBI:29999"/>
        <dbReference type="ChEBI" id="CHEBI:30616"/>
        <dbReference type="ChEBI" id="CHEBI:83421"/>
        <dbReference type="ChEBI" id="CHEBI:456216"/>
        <dbReference type="EC" id="2.7.11.25"/>
    </reaction>
</comment>
<evidence type="ECO:0000256" key="8">
    <source>
        <dbReference type="ARBA" id="ARBA00022840"/>
    </source>
</evidence>
<dbReference type="AlphaFoldDB" id="A0A5B6Z2A7"/>
<keyword evidence="6 13" id="KW-0547">Nucleotide-binding</keyword>
<keyword evidence="9" id="KW-0832">Ubl conjugation</keyword>
<reference evidence="17" key="1">
    <citation type="submission" date="2019-08" db="EMBL/GenBank/DDBJ databases">
        <title>Reference gene set and small RNA set construction with multiple tissues from Davidia involucrata Baill.</title>
        <authorList>
            <person name="Yang H."/>
            <person name="Zhou C."/>
            <person name="Li G."/>
            <person name="Wang J."/>
            <person name="Gao P."/>
            <person name="Wang M."/>
            <person name="Wang R."/>
            <person name="Zhao Y."/>
        </authorList>
    </citation>
    <scope>NUCLEOTIDE SEQUENCE</scope>
    <source>
        <tissue evidence="17">Mixed with DoveR01_LX</tissue>
    </source>
</reference>
<keyword evidence="3" id="KW-1017">Isopeptide bond</keyword>
<evidence type="ECO:0000256" key="7">
    <source>
        <dbReference type="ARBA" id="ARBA00022777"/>
    </source>
</evidence>
<organism evidence="17">
    <name type="scientific">Davidia involucrata</name>
    <name type="common">Dove tree</name>
    <dbReference type="NCBI Taxonomy" id="16924"/>
    <lineage>
        <taxon>Eukaryota</taxon>
        <taxon>Viridiplantae</taxon>
        <taxon>Streptophyta</taxon>
        <taxon>Embryophyta</taxon>
        <taxon>Tracheophyta</taxon>
        <taxon>Spermatophyta</taxon>
        <taxon>Magnoliopsida</taxon>
        <taxon>eudicotyledons</taxon>
        <taxon>Gunneridae</taxon>
        <taxon>Pentapetalae</taxon>
        <taxon>asterids</taxon>
        <taxon>Cornales</taxon>
        <taxon>Nyssaceae</taxon>
        <taxon>Davidia</taxon>
    </lineage>
</organism>
<evidence type="ECO:0000256" key="9">
    <source>
        <dbReference type="ARBA" id="ARBA00022843"/>
    </source>
</evidence>